<keyword evidence="1" id="KW-0175">Coiled coil</keyword>
<dbReference type="Gene3D" id="3.40.630.30">
    <property type="match status" value="1"/>
</dbReference>
<evidence type="ECO:0000313" key="4">
    <source>
        <dbReference type="Proteomes" id="UP000801492"/>
    </source>
</evidence>
<feature type="compositionally biased region" description="Acidic residues" evidence="2">
    <location>
        <begin position="115"/>
        <end position="125"/>
    </location>
</feature>
<dbReference type="SUPFAM" id="SSF55729">
    <property type="entry name" value="Acyl-CoA N-acyltransferases (Nat)"/>
    <property type="match status" value="1"/>
</dbReference>
<organism evidence="3 4">
    <name type="scientific">Ignelater luminosus</name>
    <name type="common">Cucubano</name>
    <name type="synonym">Pyrophorus luminosus</name>
    <dbReference type="NCBI Taxonomy" id="2038154"/>
    <lineage>
        <taxon>Eukaryota</taxon>
        <taxon>Metazoa</taxon>
        <taxon>Ecdysozoa</taxon>
        <taxon>Arthropoda</taxon>
        <taxon>Hexapoda</taxon>
        <taxon>Insecta</taxon>
        <taxon>Pterygota</taxon>
        <taxon>Neoptera</taxon>
        <taxon>Endopterygota</taxon>
        <taxon>Coleoptera</taxon>
        <taxon>Polyphaga</taxon>
        <taxon>Elateriformia</taxon>
        <taxon>Elateroidea</taxon>
        <taxon>Elateridae</taxon>
        <taxon>Agrypninae</taxon>
        <taxon>Pyrophorini</taxon>
        <taxon>Ignelater</taxon>
    </lineage>
</organism>
<reference evidence="3" key="1">
    <citation type="submission" date="2019-08" db="EMBL/GenBank/DDBJ databases">
        <title>The genome of the North American firefly Photinus pyralis.</title>
        <authorList>
            <consortium name="Photinus pyralis genome working group"/>
            <person name="Fallon T.R."/>
            <person name="Sander Lower S.E."/>
            <person name="Weng J.-K."/>
        </authorList>
    </citation>
    <scope>NUCLEOTIDE SEQUENCE</scope>
    <source>
        <strain evidence="3">TRF0915ILg1</strain>
        <tissue evidence="3">Whole body</tissue>
    </source>
</reference>
<dbReference type="AlphaFoldDB" id="A0A8K0DBL5"/>
<dbReference type="GO" id="GO:0008080">
    <property type="term" value="F:N-acetyltransferase activity"/>
    <property type="evidence" value="ECO:0007669"/>
    <property type="project" value="TreeGrafter"/>
</dbReference>
<dbReference type="EMBL" id="VTPC01001724">
    <property type="protein sequence ID" value="KAF2901294.1"/>
    <property type="molecule type" value="Genomic_DNA"/>
</dbReference>
<feature type="compositionally biased region" description="Basic and acidic residues" evidence="2">
    <location>
        <begin position="298"/>
        <end position="315"/>
    </location>
</feature>
<evidence type="ECO:0000313" key="3">
    <source>
        <dbReference type="EMBL" id="KAF2901294.1"/>
    </source>
</evidence>
<protein>
    <recommendedName>
        <fullName evidence="5">N-acetyltransferase domain-containing protein</fullName>
    </recommendedName>
</protein>
<proteinExistence type="predicted"/>
<keyword evidence="4" id="KW-1185">Reference proteome</keyword>
<gene>
    <name evidence="3" type="ORF">ILUMI_04892</name>
</gene>
<dbReference type="PANTHER" id="PTHR20905:SF28">
    <property type="entry name" value="GH28833P-RELATED"/>
    <property type="match status" value="1"/>
</dbReference>
<evidence type="ECO:0008006" key="5">
    <source>
        <dbReference type="Google" id="ProtNLM"/>
    </source>
</evidence>
<name>A0A8K0DBL5_IGNLU</name>
<dbReference type="Proteomes" id="UP000801492">
    <property type="component" value="Unassembled WGS sequence"/>
</dbReference>
<dbReference type="InterPro" id="IPR016181">
    <property type="entry name" value="Acyl_CoA_acyltransferase"/>
</dbReference>
<dbReference type="PANTHER" id="PTHR20905">
    <property type="entry name" value="N-ACETYLTRANSFERASE-RELATED"/>
    <property type="match status" value="1"/>
</dbReference>
<evidence type="ECO:0000256" key="2">
    <source>
        <dbReference type="SAM" id="MobiDB-lite"/>
    </source>
</evidence>
<sequence>MSRKLRKEEEKFKQLKEEEEEVEDKYEVQMRRIYSPLVWHKTESGFSFQDLKEDHFNEVIQMFQEHYVYNEVLCKNTELYNDKVSMDSYAERMMFYLKDGHSIMVVDKNYKEEIEEGEEEEEKENTEETKQKKKKKKEDEKIKIVAALILRVIHRNDYARVFSRVQLVEGEAMKKCIAFKNFVNRKVDVFAKFDCDSILRFYDICILPEYRNRGLSLVLAKCGLNVARAMKVPVVMGVFSDFRMQKLAKKVGMETLYEMNYVDWRDPDGEMIFDDPGAGNYTLALMAGLVSILPPEPPKPKPEEEAPKKPPKITRAEKRALLEKMKT</sequence>
<dbReference type="OrthoDB" id="6588672at2759"/>
<feature type="region of interest" description="Disordered" evidence="2">
    <location>
        <begin position="294"/>
        <end position="315"/>
    </location>
</feature>
<accession>A0A8K0DBL5</accession>
<feature type="coiled-coil region" evidence="1">
    <location>
        <begin position="2"/>
        <end position="32"/>
    </location>
</feature>
<feature type="region of interest" description="Disordered" evidence="2">
    <location>
        <begin position="115"/>
        <end position="135"/>
    </location>
</feature>
<evidence type="ECO:0000256" key="1">
    <source>
        <dbReference type="SAM" id="Coils"/>
    </source>
</evidence>
<comment type="caution">
    <text evidence="3">The sequence shown here is derived from an EMBL/GenBank/DDBJ whole genome shotgun (WGS) entry which is preliminary data.</text>
</comment>